<evidence type="ECO:0008006" key="3">
    <source>
        <dbReference type="Google" id="ProtNLM"/>
    </source>
</evidence>
<proteinExistence type="predicted"/>
<evidence type="ECO:0000313" key="1">
    <source>
        <dbReference type="EMBL" id="MBU5486098.1"/>
    </source>
</evidence>
<organism evidence="1 2">
    <name type="scientific">Clostridium mobile</name>
    <dbReference type="NCBI Taxonomy" id="2841512"/>
    <lineage>
        <taxon>Bacteria</taxon>
        <taxon>Bacillati</taxon>
        <taxon>Bacillota</taxon>
        <taxon>Clostridia</taxon>
        <taxon>Eubacteriales</taxon>
        <taxon>Clostridiaceae</taxon>
        <taxon>Clostridium</taxon>
    </lineage>
</organism>
<dbReference type="Proteomes" id="UP000726170">
    <property type="component" value="Unassembled WGS sequence"/>
</dbReference>
<dbReference type="EMBL" id="JAHLQF010000004">
    <property type="protein sequence ID" value="MBU5486098.1"/>
    <property type="molecule type" value="Genomic_DNA"/>
</dbReference>
<name>A0ABS6ELK8_9CLOT</name>
<keyword evidence="2" id="KW-1185">Reference proteome</keyword>
<protein>
    <recommendedName>
        <fullName evidence="3">Comf operon protein A, DNA transporter ATPase</fullName>
    </recommendedName>
</protein>
<comment type="caution">
    <text evidence="1">The sequence shown here is derived from an EMBL/GenBank/DDBJ whole genome shotgun (WGS) entry which is preliminary data.</text>
</comment>
<sequence length="344" mass="41245">MFMSKITKLNSEEERLENQILNWLYSGEQFLNIITVPNNSSYLLTKVIGDYLRLNNKILYITNEEEEYIDVLRNFKKRAFPRNYAYLKNPSIELDRNLIVCNYDNALKLKSKFDIVIYDDIRSFPIYSKYEIIDIMAKCCKENGKLISYSVEALFNKKREICFPILENRLPLVEPRIVTTKIDLNLDIPYTIYEYLKWWLHSNKKIILYVPYEEHIFNVFQYIDKYCKELTNNIVCYYKNENSKKILLNFEKCKSGILITNDLKERAFRLYPSEDTNEMVFFSDNHVFDYKKLVYFCGAEALNKNRIGRELLFVANEENEQMYKAKNMVRKFNREAWEMGLLSI</sequence>
<gene>
    <name evidence="1" type="ORF">KQI86_17395</name>
</gene>
<evidence type="ECO:0000313" key="2">
    <source>
        <dbReference type="Proteomes" id="UP000726170"/>
    </source>
</evidence>
<accession>A0ABS6ELK8</accession>
<dbReference type="RefSeq" id="WP_216440684.1">
    <property type="nucleotide sequence ID" value="NZ_JAHLQF010000004.1"/>
</dbReference>
<reference evidence="1 2" key="1">
    <citation type="submission" date="2021-06" db="EMBL/GenBank/DDBJ databases">
        <authorList>
            <person name="Sun Q."/>
            <person name="Li D."/>
        </authorList>
    </citation>
    <scope>NUCLEOTIDE SEQUENCE [LARGE SCALE GENOMIC DNA]</scope>
    <source>
        <strain evidence="1 2">MSJ-11</strain>
    </source>
</reference>